<evidence type="ECO:0000313" key="9">
    <source>
        <dbReference type="EMBL" id="GBG27906.1"/>
    </source>
</evidence>
<comment type="caution">
    <text evidence="9">The sequence shown here is derived from an EMBL/GenBank/DDBJ whole genome shotgun (WGS) entry which is preliminary data.</text>
</comment>
<gene>
    <name evidence="9" type="ORF">FCC1311_041292</name>
</gene>
<keyword evidence="6" id="KW-0406">Ion transport</keyword>
<feature type="compositionally biased region" description="Basic and acidic residues" evidence="8">
    <location>
        <begin position="526"/>
        <end position="535"/>
    </location>
</feature>
<evidence type="ECO:0000313" key="10">
    <source>
        <dbReference type="Proteomes" id="UP000241890"/>
    </source>
</evidence>
<dbReference type="AlphaFoldDB" id="A0A2R5GA60"/>
<comment type="subcellular location">
    <subcellularLocation>
        <location evidence="1">Cell membrane</location>
        <topology evidence="1">Multi-pass membrane protein</topology>
    </subcellularLocation>
</comment>
<dbReference type="PANTHER" id="PTHR33281:SF19">
    <property type="entry name" value="VOLTAGE-DEPENDENT ANION CHANNEL-FORMING PROTEIN YNEE"/>
    <property type="match status" value="1"/>
</dbReference>
<evidence type="ECO:0000256" key="2">
    <source>
        <dbReference type="ARBA" id="ARBA00022448"/>
    </source>
</evidence>
<dbReference type="InterPro" id="IPR044669">
    <property type="entry name" value="YneE/VCCN1/2-like"/>
</dbReference>
<feature type="region of interest" description="Disordered" evidence="8">
    <location>
        <begin position="438"/>
        <end position="556"/>
    </location>
</feature>
<evidence type="ECO:0000256" key="8">
    <source>
        <dbReference type="SAM" id="MobiDB-lite"/>
    </source>
</evidence>
<feature type="compositionally biased region" description="Low complexity" evidence="8">
    <location>
        <begin position="391"/>
        <end position="401"/>
    </location>
</feature>
<dbReference type="OrthoDB" id="1368at2759"/>
<dbReference type="GO" id="GO:0005254">
    <property type="term" value="F:chloride channel activity"/>
    <property type="evidence" value="ECO:0007669"/>
    <property type="project" value="InterPro"/>
</dbReference>
<evidence type="ECO:0000256" key="6">
    <source>
        <dbReference type="ARBA" id="ARBA00023065"/>
    </source>
</evidence>
<keyword evidence="4" id="KW-0812">Transmembrane</keyword>
<evidence type="ECO:0000256" key="3">
    <source>
        <dbReference type="ARBA" id="ARBA00022475"/>
    </source>
</evidence>
<organism evidence="9 10">
    <name type="scientific">Hondaea fermentalgiana</name>
    <dbReference type="NCBI Taxonomy" id="2315210"/>
    <lineage>
        <taxon>Eukaryota</taxon>
        <taxon>Sar</taxon>
        <taxon>Stramenopiles</taxon>
        <taxon>Bigyra</taxon>
        <taxon>Labyrinthulomycetes</taxon>
        <taxon>Thraustochytrida</taxon>
        <taxon>Thraustochytriidae</taxon>
        <taxon>Hondaea</taxon>
    </lineage>
</organism>
<reference evidence="9 10" key="1">
    <citation type="submission" date="2017-12" db="EMBL/GenBank/DDBJ databases">
        <title>Sequencing, de novo assembly and annotation of complete genome of a new Thraustochytrid species, strain FCC1311.</title>
        <authorList>
            <person name="Sedici K."/>
            <person name="Godart F."/>
            <person name="Aiese Cigliano R."/>
            <person name="Sanseverino W."/>
            <person name="Barakat M."/>
            <person name="Ortet P."/>
            <person name="Marechal E."/>
            <person name="Cagnac O."/>
            <person name="Amato A."/>
        </authorList>
    </citation>
    <scope>NUCLEOTIDE SEQUENCE [LARGE SCALE GENOMIC DNA]</scope>
</reference>
<dbReference type="InParanoid" id="A0A2R5GA60"/>
<dbReference type="PANTHER" id="PTHR33281">
    <property type="entry name" value="UPF0187 PROTEIN YNEE"/>
    <property type="match status" value="1"/>
</dbReference>
<protein>
    <submittedName>
        <fullName evidence="9">UPF0187 protein At2g45870, chloroplastic</fullName>
    </submittedName>
</protein>
<dbReference type="Proteomes" id="UP000241890">
    <property type="component" value="Unassembled WGS sequence"/>
</dbReference>
<keyword evidence="10" id="KW-1185">Reference proteome</keyword>
<feature type="compositionally biased region" description="Basic residues" evidence="8">
    <location>
        <begin position="508"/>
        <end position="525"/>
    </location>
</feature>
<keyword evidence="7" id="KW-0472">Membrane</keyword>
<proteinExistence type="predicted"/>
<evidence type="ECO:0000256" key="7">
    <source>
        <dbReference type="ARBA" id="ARBA00023136"/>
    </source>
</evidence>
<dbReference type="EMBL" id="BEYU01000037">
    <property type="protein sequence ID" value="GBG27906.1"/>
    <property type="molecule type" value="Genomic_DNA"/>
</dbReference>
<evidence type="ECO:0000256" key="4">
    <source>
        <dbReference type="ARBA" id="ARBA00022692"/>
    </source>
</evidence>
<accession>A0A2R5GA60</accession>
<evidence type="ECO:0000256" key="5">
    <source>
        <dbReference type="ARBA" id="ARBA00022989"/>
    </source>
</evidence>
<sequence>MATRTSAKRYRTASSAVSPMGQVILTRANTTKITREINEAKHTIAHVDRKLLKARDQKPSTMLSLKGVWDLFAQLRVLTFALYHCGIASYAQFTLMGSENLAESMGYVDILGWVVGLMVAFRQREGMLRWWEGRSAWGRLTTVSRDLVRSVLAYNHSKPTSMSFAMYSIAFPIAMKNCLRGEYEFDRKELKLILSELDLEYVLQHSAQDRALAILDLMSGTVVMMMNEGTISASTVNLVLEPKIQALNECFGSCLRIKDTPIPDMYRVFLDLVIFLFLGSLPFSLLSDKWNPISVAVICTVCSCVLNGLAKLAGQMENPFDDDPNDLPLGAYTAAIMDQIMHISDRWFKPNSILYASKMAQKKRHALDEKIKRAQVKAMVIASFSHKRRTTTSPGATPSPAISMPLQSSQTDLLGHNSGALDAVDPMLKEYIVGSVDEDDSNLMNDDLASADSKDGKSEEANTESDSNSQPVLDLVNGPDSAAQQNNAHTDVSDAGRKNDEEDEGVAKKHKKHKKHKKKDKRHRAHADDHIKSEATDSPDQAEETDLESTIEIKSE</sequence>
<feature type="region of interest" description="Disordered" evidence="8">
    <location>
        <begin position="387"/>
        <end position="406"/>
    </location>
</feature>
<dbReference type="Pfam" id="PF25539">
    <property type="entry name" value="Bestrophin_2"/>
    <property type="match status" value="1"/>
</dbReference>
<keyword evidence="3" id="KW-1003">Cell membrane</keyword>
<keyword evidence="2" id="KW-0813">Transport</keyword>
<name>A0A2R5GA60_9STRA</name>
<keyword evidence="5" id="KW-1133">Transmembrane helix</keyword>
<dbReference type="GO" id="GO:0005886">
    <property type="term" value="C:plasma membrane"/>
    <property type="evidence" value="ECO:0007669"/>
    <property type="project" value="UniProtKB-SubCell"/>
</dbReference>
<feature type="compositionally biased region" description="Acidic residues" evidence="8">
    <location>
        <begin position="540"/>
        <end position="549"/>
    </location>
</feature>
<evidence type="ECO:0000256" key="1">
    <source>
        <dbReference type="ARBA" id="ARBA00004651"/>
    </source>
</evidence>
<feature type="compositionally biased region" description="Basic and acidic residues" evidence="8">
    <location>
        <begin position="491"/>
        <end position="500"/>
    </location>
</feature>